<evidence type="ECO:0000313" key="4">
    <source>
        <dbReference type="Proteomes" id="UP000027222"/>
    </source>
</evidence>
<evidence type="ECO:0000259" key="2">
    <source>
        <dbReference type="PROSITE" id="PS50837"/>
    </source>
</evidence>
<sequence>MGHTFNGPFFGCAVGGNNNSNEIFNAGRDDQLEAIVGIGRELRVIKDDNLEEKIRKWLSPPDSSKNRNEADEKRQVDTCSWFLEGWRFREWEANPGFLWVRGKGSGKSVLCSSIINKLSEKNWPFGTAYFFFDGRDSQRDLQLYDKLIRSLIWQFSHQHGGIPTELADLYKRIGDHHQPSLDQLQNVLLNILDGFLDAYIVIDALDECTSTDIEKTLDWVNELVSDTLRKAKNLHMIVTSRPEPDIKKVFEALNSHSIDIGKATANPDIVKYLKRRIELKFKECDETIRREIESGLRKRADGSFRWVALQLAELEKCLSEAEIMQQMKDLPKGLDDIYERMLKGIEWTSVRKTGQFLRKVNDIEIHGTC</sequence>
<gene>
    <name evidence="3" type="ORF">GALMADRAFT_1157619</name>
</gene>
<dbReference type="Pfam" id="PF24883">
    <property type="entry name" value="NPHP3_N"/>
    <property type="match status" value="1"/>
</dbReference>
<dbReference type="InterPro" id="IPR027417">
    <property type="entry name" value="P-loop_NTPase"/>
</dbReference>
<organism evidence="3 4">
    <name type="scientific">Galerina marginata (strain CBS 339.88)</name>
    <dbReference type="NCBI Taxonomy" id="685588"/>
    <lineage>
        <taxon>Eukaryota</taxon>
        <taxon>Fungi</taxon>
        <taxon>Dikarya</taxon>
        <taxon>Basidiomycota</taxon>
        <taxon>Agaricomycotina</taxon>
        <taxon>Agaricomycetes</taxon>
        <taxon>Agaricomycetidae</taxon>
        <taxon>Agaricales</taxon>
        <taxon>Agaricineae</taxon>
        <taxon>Strophariaceae</taxon>
        <taxon>Galerina</taxon>
    </lineage>
</organism>
<name>A0A067SHU8_GALM3</name>
<dbReference type="OrthoDB" id="7464126at2759"/>
<protein>
    <recommendedName>
        <fullName evidence="2">NACHT domain-containing protein</fullName>
    </recommendedName>
</protein>
<dbReference type="InterPro" id="IPR056884">
    <property type="entry name" value="NPHP3-like_N"/>
</dbReference>
<keyword evidence="4" id="KW-1185">Reference proteome</keyword>
<evidence type="ECO:0000256" key="1">
    <source>
        <dbReference type="ARBA" id="ARBA00022737"/>
    </source>
</evidence>
<dbReference type="Proteomes" id="UP000027222">
    <property type="component" value="Unassembled WGS sequence"/>
</dbReference>
<dbReference type="STRING" id="685588.A0A067SHU8"/>
<proteinExistence type="predicted"/>
<dbReference type="SUPFAM" id="SSF52540">
    <property type="entry name" value="P-loop containing nucleoside triphosphate hydrolases"/>
    <property type="match status" value="1"/>
</dbReference>
<dbReference type="EMBL" id="KL142424">
    <property type="protein sequence ID" value="KDR66348.1"/>
    <property type="molecule type" value="Genomic_DNA"/>
</dbReference>
<dbReference type="PROSITE" id="PS50837">
    <property type="entry name" value="NACHT"/>
    <property type="match status" value="1"/>
</dbReference>
<dbReference type="InterPro" id="IPR007111">
    <property type="entry name" value="NACHT_NTPase"/>
</dbReference>
<dbReference type="AlphaFoldDB" id="A0A067SHU8"/>
<evidence type="ECO:0000313" key="3">
    <source>
        <dbReference type="EMBL" id="KDR66348.1"/>
    </source>
</evidence>
<dbReference type="Gene3D" id="3.40.50.300">
    <property type="entry name" value="P-loop containing nucleotide triphosphate hydrolases"/>
    <property type="match status" value="1"/>
</dbReference>
<dbReference type="PANTHER" id="PTHR10039:SF16">
    <property type="entry name" value="GPI INOSITOL-DEACYLASE"/>
    <property type="match status" value="1"/>
</dbReference>
<dbReference type="HOGENOM" id="CLU_000288_34_5_1"/>
<reference evidence="4" key="1">
    <citation type="journal article" date="2014" name="Proc. Natl. Acad. Sci. U.S.A.">
        <title>Extensive sampling of basidiomycete genomes demonstrates inadequacy of the white-rot/brown-rot paradigm for wood decay fungi.</title>
        <authorList>
            <person name="Riley R."/>
            <person name="Salamov A.A."/>
            <person name="Brown D.W."/>
            <person name="Nagy L.G."/>
            <person name="Floudas D."/>
            <person name="Held B.W."/>
            <person name="Levasseur A."/>
            <person name="Lombard V."/>
            <person name="Morin E."/>
            <person name="Otillar R."/>
            <person name="Lindquist E.A."/>
            <person name="Sun H."/>
            <person name="LaButti K.M."/>
            <person name="Schmutz J."/>
            <person name="Jabbour D."/>
            <person name="Luo H."/>
            <person name="Baker S.E."/>
            <person name="Pisabarro A.G."/>
            <person name="Walton J.D."/>
            <person name="Blanchette R.A."/>
            <person name="Henrissat B."/>
            <person name="Martin F."/>
            <person name="Cullen D."/>
            <person name="Hibbett D.S."/>
            <person name="Grigoriev I.V."/>
        </authorList>
    </citation>
    <scope>NUCLEOTIDE SEQUENCE [LARGE SCALE GENOMIC DNA]</scope>
    <source>
        <strain evidence="4">CBS 339.88</strain>
    </source>
</reference>
<dbReference type="PANTHER" id="PTHR10039">
    <property type="entry name" value="AMELOGENIN"/>
    <property type="match status" value="1"/>
</dbReference>
<keyword evidence="1" id="KW-0677">Repeat</keyword>
<feature type="domain" description="NACHT" evidence="2">
    <location>
        <begin position="104"/>
        <end position="242"/>
    </location>
</feature>
<accession>A0A067SHU8</accession>